<dbReference type="PANTHER" id="PTHR12526">
    <property type="entry name" value="GLYCOSYLTRANSFERASE"/>
    <property type="match status" value="1"/>
</dbReference>
<reference evidence="1 2" key="1">
    <citation type="submission" date="2020-12" db="EMBL/GenBank/DDBJ databases">
        <title>Sphingomonas sp.</title>
        <authorList>
            <person name="Kim M.K."/>
        </authorList>
    </citation>
    <scope>NUCLEOTIDE SEQUENCE [LARGE SCALE GENOMIC DNA]</scope>
    <source>
        <strain evidence="1 2">BT552</strain>
    </source>
</reference>
<name>A0ABS2DBQ6_9SPHN</name>
<dbReference type="EMBL" id="JAFEMC010000004">
    <property type="protein sequence ID" value="MBM6577471.1"/>
    <property type="molecule type" value="Genomic_DNA"/>
</dbReference>
<sequence length="423" mass="45547">MRSGRAVILSDYVGGEGAASGGAGHAALDSYRALRDAGADVRVVAGFGRPDAIEPARFASLGGGDLRAGGRAAALKTIYNSAAADALTTELASEDPDTTLVIVHQWTRYLTPAALRVVQRFPTMVYMHDYFWACPNGIYYDFQEERPCDRRPMGVRCVTANCDRQGRVEKLGRIARQATRMAVAPRRGSRRLFLHLSEQAHRTAAPLLPGERHAILYNPLTLPERLLPPPTPRFDVGYFGRLEADKGVPMLAEAVAALGLTGLFVGQGSCEPTLAATPGIEHRAWQPRDSMAAAMRDCGLVVLPSRWHETWGLIVPEAMAAGVPVLVSALAGSAELVRRFGGGATFDPGVPGDLEAKLAAVRPAAITPERYDAMRAFLSPERHAARIMNLARSQFGLDLVAAPVRPRAVRPVSRPASLQPQPR</sequence>
<proteinExistence type="predicted"/>
<comment type="caution">
    <text evidence="1">The sequence shown here is derived from an EMBL/GenBank/DDBJ whole genome shotgun (WGS) entry which is preliminary data.</text>
</comment>
<keyword evidence="2" id="KW-1185">Reference proteome</keyword>
<organism evidence="1 2">
    <name type="scientific">Sphingomonas longa</name>
    <dbReference type="NCBI Taxonomy" id="2778730"/>
    <lineage>
        <taxon>Bacteria</taxon>
        <taxon>Pseudomonadati</taxon>
        <taxon>Pseudomonadota</taxon>
        <taxon>Alphaproteobacteria</taxon>
        <taxon>Sphingomonadales</taxon>
        <taxon>Sphingomonadaceae</taxon>
        <taxon>Sphingomonas</taxon>
    </lineage>
</organism>
<protein>
    <submittedName>
        <fullName evidence="1">Glycosyltransferase</fullName>
    </submittedName>
</protein>
<dbReference type="SUPFAM" id="SSF53756">
    <property type="entry name" value="UDP-Glycosyltransferase/glycogen phosphorylase"/>
    <property type="match status" value="1"/>
</dbReference>
<dbReference type="Gene3D" id="3.40.50.2000">
    <property type="entry name" value="Glycogen Phosphorylase B"/>
    <property type="match status" value="2"/>
</dbReference>
<evidence type="ECO:0000313" key="2">
    <source>
        <dbReference type="Proteomes" id="UP000763641"/>
    </source>
</evidence>
<gene>
    <name evidence="1" type="ORF">ILT43_13905</name>
</gene>
<evidence type="ECO:0000313" key="1">
    <source>
        <dbReference type="EMBL" id="MBM6577471.1"/>
    </source>
</evidence>
<accession>A0ABS2DBQ6</accession>
<dbReference type="Proteomes" id="UP000763641">
    <property type="component" value="Unassembled WGS sequence"/>
</dbReference>
<dbReference type="Pfam" id="PF13692">
    <property type="entry name" value="Glyco_trans_1_4"/>
    <property type="match status" value="1"/>
</dbReference>
<dbReference type="PANTHER" id="PTHR12526:SF638">
    <property type="entry name" value="SPORE COAT PROTEIN SA"/>
    <property type="match status" value="1"/>
</dbReference>
<dbReference type="RefSeq" id="WP_204199578.1">
    <property type="nucleotide sequence ID" value="NZ_JAFEMC010000004.1"/>
</dbReference>